<comment type="caution">
    <text evidence="3">The sequence shown here is derived from an EMBL/GenBank/DDBJ whole genome shotgun (WGS) entry which is preliminary data.</text>
</comment>
<keyword evidence="4" id="KW-1185">Reference proteome</keyword>
<feature type="compositionally biased region" description="Polar residues" evidence="1">
    <location>
        <begin position="882"/>
        <end position="894"/>
    </location>
</feature>
<organism evidence="3 4">
    <name type="scientific">Dendrobium thyrsiflorum</name>
    <name type="common">Pinecone-like raceme dendrobium</name>
    <name type="synonym">Orchid</name>
    <dbReference type="NCBI Taxonomy" id="117978"/>
    <lineage>
        <taxon>Eukaryota</taxon>
        <taxon>Viridiplantae</taxon>
        <taxon>Streptophyta</taxon>
        <taxon>Embryophyta</taxon>
        <taxon>Tracheophyta</taxon>
        <taxon>Spermatophyta</taxon>
        <taxon>Magnoliopsida</taxon>
        <taxon>Liliopsida</taxon>
        <taxon>Asparagales</taxon>
        <taxon>Orchidaceae</taxon>
        <taxon>Epidendroideae</taxon>
        <taxon>Malaxideae</taxon>
        <taxon>Dendrobiinae</taxon>
        <taxon>Dendrobium</taxon>
    </lineage>
</organism>
<dbReference type="EMBL" id="JANQDX010000004">
    <property type="protein sequence ID" value="KAL0925654.1"/>
    <property type="molecule type" value="Genomic_DNA"/>
</dbReference>
<feature type="compositionally biased region" description="Polar residues" evidence="1">
    <location>
        <begin position="1132"/>
        <end position="1145"/>
    </location>
</feature>
<feature type="domain" description="Reverse transcriptase zinc-binding" evidence="2">
    <location>
        <begin position="1232"/>
        <end position="1298"/>
    </location>
</feature>
<dbReference type="Proteomes" id="UP001552299">
    <property type="component" value="Unassembled WGS sequence"/>
</dbReference>
<evidence type="ECO:0000259" key="2">
    <source>
        <dbReference type="Pfam" id="PF13966"/>
    </source>
</evidence>
<protein>
    <recommendedName>
        <fullName evidence="2">Reverse transcriptase zinc-binding domain-containing protein</fullName>
    </recommendedName>
</protein>
<feature type="region of interest" description="Disordered" evidence="1">
    <location>
        <begin position="547"/>
        <end position="614"/>
    </location>
</feature>
<feature type="region of interest" description="Disordered" evidence="1">
    <location>
        <begin position="1127"/>
        <end position="1226"/>
    </location>
</feature>
<feature type="compositionally biased region" description="Polar residues" evidence="1">
    <location>
        <begin position="1209"/>
        <end position="1221"/>
    </location>
</feature>
<gene>
    <name evidence="3" type="ORF">M5K25_004019</name>
</gene>
<reference evidence="3 4" key="1">
    <citation type="journal article" date="2024" name="Plant Biotechnol. J.">
        <title>Dendrobium thyrsiflorum genome and its molecular insights into genes involved in important horticultural traits.</title>
        <authorList>
            <person name="Chen B."/>
            <person name="Wang J.Y."/>
            <person name="Zheng P.J."/>
            <person name="Li K.L."/>
            <person name="Liang Y.M."/>
            <person name="Chen X.F."/>
            <person name="Zhang C."/>
            <person name="Zhao X."/>
            <person name="He X."/>
            <person name="Zhang G.Q."/>
            <person name="Liu Z.J."/>
            <person name="Xu Q."/>
        </authorList>
    </citation>
    <scope>NUCLEOTIDE SEQUENCE [LARGE SCALE GENOMIC DNA]</scope>
    <source>
        <strain evidence="3">GZMU011</strain>
    </source>
</reference>
<feature type="compositionally biased region" description="Basic residues" evidence="1">
    <location>
        <begin position="583"/>
        <end position="614"/>
    </location>
</feature>
<name>A0ABD0VKP9_DENTH</name>
<feature type="compositionally biased region" description="Basic and acidic residues" evidence="1">
    <location>
        <begin position="708"/>
        <end position="729"/>
    </location>
</feature>
<feature type="region of interest" description="Disordered" evidence="1">
    <location>
        <begin position="1094"/>
        <end position="1114"/>
    </location>
</feature>
<proteinExistence type="predicted"/>
<dbReference type="Pfam" id="PF13966">
    <property type="entry name" value="zf-RVT"/>
    <property type="match status" value="1"/>
</dbReference>
<feature type="region of interest" description="Disordered" evidence="1">
    <location>
        <begin position="698"/>
        <end position="741"/>
    </location>
</feature>
<feature type="compositionally biased region" description="Low complexity" evidence="1">
    <location>
        <begin position="1157"/>
        <end position="1177"/>
    </location>
</feature>
<accession>A0ABD0VKP9</accession>
<sequence>MLKKFQQFLPENTVSAPTVKGAAEKPTVEAVNEKAAKRASVFTRLSIASAPAPTVQKEISDPKLKPVIVNSTGQNIIPEEVPAENVTEIPDASPKLSRKARRKANARLRANGWMPNTLQEPSLQLEANIPTNNDFEPLKWVNRNDDKGKLKKSFWETSHQQSLPPKKEESASSKIYKIMKAIKDRNLQRRLRKSVNEVISSIVARPQNNKFPTRPYREEFKGPPYYREPRNFYPNMGRYPYYGRKQSGEPSDSLYAKGYNRRYDEGRPDNGIIKLAIQRHIPMLVVIDMQLQKDSKFGFQKDPNILKLIKKIKLSPDKKTSVDMTTPEKEECSVYKESPNSPVIYWKRRSQLRDDLELDENDDYYDDDDEVKGYIDVEVVRMVDHVPERANQRHTRRSAMLSLHNEEQLRDDQEQAASINKAPEQEEIEEEEAEEVVKRLQIEMQSMQQKKDLEIHHLNTRLDEMSNMMKQLCGQLGMMTTINQPPVANAQGNIQTTLDRRLEELQEPTLITPKEDEIVSKVQIENLISQKELLDRVAKFERLPRPRSVSFNYNNNPLGKGKQAKTFDSRRNDNPVVGGPSSSKKKPSKYFKDQKAKHKSGSKSQKEKKKKLARKKTMIQKYIDLTDEYQQPPRRPVRLEEYMADLFLDSESEEEGSIPIETCRVISKRGGRAARGRNISLDICKADVKISSKEVHRTPAPFTDSDEELHFPDEENDHKGKKILKERCPKLGSSSDSEEVEDMEISKNFQAEASSSSEVTRIQLRSGKQVSLPQKKIKDKEKNIQLNEAVVQQESLKPKVASANVDYNILSHLRKLPALLSIYDALLMSKDLRETLIKALQNPEQTASQKCRVTETIRTQQSGRKSPMSVKCHREDHKKQQSPKVSWSPCESWTSPVKHRDPLSTVGLVVQKQHTALPLTPADWKRGEPETLISTQKMKAPNLEHEGKEISLRIYNLEWRYVYDNQPIHRWKNGMKSPFGRGLPSPTSCMALPLEDFPPLTNTSILGPSPAPLVTSYADNLSSPSLSAPFPVDFVPPAQKLAFVSEDLSEGAAIWSLSLVGYSLGQRPFYERLLSSMRKVWKLKGELSLLSMADARAPSRSKPPNPPVTPNVAPTVFIPPQIPFAENIPVPKTSSTSVPKLPSTSSDKERIIPNLNSPTKSISEGSSSSSGNTSMSSGPPPTSIPTSNKFEGLASDGNLPSDADPPDPSITNYSTLISGQETSSPTTSNLLSTVTWFKYIWHKKFALRFSVYAWMAILGKLKTYDVLLRRHIYTPSECSFCRVHQETHSHLLFECDFSFSVLSSLLPSVSAFLLRPNISQVFEFLDNTLQLHTLEKNFCFLVVCCSTYFIWRERNNRRFSGKWESPNTVTANIKHAIRLKVKRWKNSEHLFHKFPGFV</sequence>
<evidence type="ECO:0000256" key="1">
    <source>
        <dbReference type="SAM" id="MobiDB-lite"/>
    </source>
</evidence>
<dbReference type="InterPro" id="IPR026960">
    <property type="entry name" value="RVT-Znf"/>
</dbReference>
<feature type="region of interest" description="Disordered" evidence="1">
    <location>
        <begin position="851"/>
        <end position="894"/>
    </location>
</feature>
<evidence type="ECO:0000313" key="4">
    <source>
        <dbReference type="Proteomes" id="UP001552299"/>
    </source>
</evidence>
<evidence type="ECO:0000313" key="3">
    <source>
        <dbReference type="EMBL" id="KAL0925654.1"/>
    </source>
</evidence>
<feature type="compositionally biased region" description="Polar residues" evidence="1">
    <location>
        <begin position="851"/>
        <end position="864"/>
    </location>
</feature>